<dbReference type="EMBL" id="GL379892">
    <property type="protein sequence ID" value="EGT32027.1"/>
    <property type="molecule type" value="Genomic_DNA"/>
</dbReference>
<sequence length="118" mass="13890">MLPTFHSEELATSGSYIKVYENDEEIRYKFIVCLQICHGVRLQLNQLNHGSILTNADSLKMFNVISYCDWFLVHMQSWEAYMFEKRLAIFFQNSRAGKMTKKFNSRAEKIPISEKNLN</sequence>
<gene>
    <name evidence="1" type="ORF">CAEBREN_00992</name>
</gene>
<dbReference type="Proteomes" id="UP000008068">
    <property type="component" value="Unassembled WGS sequence"/>
</dbReference>
<name>G0NIT4_CAEBE</name>
<evidence type="ECO:0000313" key="1">
    <source>
        <dbReference type="EMBL" id="EGT32027.1"/>
    </source>
</evidence>
<keyword evidence="2" id="KW-1185">Reference proteome</keyword>
<proteinExistence type="predicted"/>
<dbReference type="InParanoid" id="G0NIT4"/>
<evidence type="ECO:0000313" key="2">
    <source>
        <dbReference type="Proteomes" id="UP000008068"/>
    </source>
</evidence>
<organism evidence="2">
    <name type="scientific">Caenorhabditis brenneri</name>
    <name type="common">Nematode worm</name>
    <dbReference type="NCBI Taxonomy" id="135651"/>
    <lineage>
        <taxon>Eukaryota</taxon>
        <taxon>Metazoa</taxon>
        <taxon>Ecdysozoa</taxon>
        <taxon>Nematoda</taxon>
        <taxon>Chromadorea</taxon>
        <taxon>Rhabditida</taxon>
        <taxon>Rhabditina</taxon>
        <taxon>Rhabditomorpha</taxon>
        <taxon>Rhabditoidea</taxon>
        <taxon>Rhabditidae</taxon>
        <taxon>Peloderinae</taxon>
        <taxon>Caenorhabditis</taxon>
    </lineage>
</organism>
<dbReference type="AlphaFoldDB" id="G0NIT4"/>
<dbReference type="HOGENOM" id="CLU_2075203_0_0_1"/>
<reference evidence="2" key="1">
    <citation type="submission" date="2011-07" db="EMBL/GenBank/DDBJ databases">
        <authorList>
            <consortium name="Caenorhabditis brenneri Sequencing and Analysis Consortium"/>
            <person name="Wilson R.K."/>
        </authorList>
    </citation>
    <scope>NUCLEOTIDE SEQUENCE [LARGE SCALE GENOMIC DNA]</scope>
    <source>
        <strain evidence="2">PB2801</strain>
    </source>
</reference>
<protein>
    <submittedName>
        <fullName evidence="1">Uncharacterized protein</fullName>
    </submittedName>
</protein>
<accession>G0NIT4</accession>